<feature type="transmembrane region" description="Helical" evidence="6">
    <location>
        <begin position="20"/>
        <end position="44"/>
    </location>
</feature>
<protein>
    <submittedName>
        <fullName evidence="7">Membrane protein involved in the export of O-antigen and teichoic acid</fullName>
    </submittedName>
</protein>
<feature type="transmembrane region" description="Helical" evidence="6">
    <location>
        <begin position="189"/>
        <end position="211"/>
    </location>
</feature>
<evidence type="ECO:0000256" key="1">
    <source>
        <dbReference type="ARBA" id="ARBA00004651"/>
    </source>
</evidence>
<reference evidence="7 8" key="1">
    <citation type="submission" date="2012-05" db="EMBL/GenBank/DDBJ databases">
        <title>Finished chromosome of genome of Chamaesiphon sp. PCC 6605.</title>
        <authorList>
            <consortium name="US DOE Joint Genome Institute"/>
            <person name="Gugger M."/>
            <person name="Coursin T."/>
            <person name="Rippka R."/>
            <person name="Tandeau De Marsac N."/>
            <person name="Huntemann M."/>
            <person name="Wei C.-L."/>
            <person name="Han J."/>
            <person name="Detter J.C."/>
            <person name="Han C."/>
            <person name="Tapia R."/>
            <person name="Chen A."/>
            <person name="Kyrpides N."/>
            <person name="Mavromatis K."/>
            <person name="Markowitz V."/>
            <person name="Szeto E."/>
            <person name="Ivanova N."/>
            <person name="Pagani I."/>
            <person name="Pati A."/>
            <person name="Goodwin L."/>
            <person name="Nordberg H.P."/>
            <person name="Cantor M.N."/>
            <person name="Hua S.X."/>
            <person name="Woyke T."/>
            <person name="Kerfeld C.A."/>
        </authorList>
    </citation>
    <scope>NUCLEOTIDE SEQUENCE [LARGE SCALE GENOMIC DNA]</scope>
    <source>
        <strain evidence="8">ATCC 27169 / PCC 6605</strain>
    </source>
</reference>
<gene>
    <name evidence="7" type="ORF">Cha6605_2832</name>
</gene>
<feature type="transmembrane region" description="Helical" evidence="6">
    <location>
        <begin position="121"/>
        <end position="145"/>
    </location>
</feature>
<dbReference type="AlphaFoldDB" id="K9UGV0"/>
<keyword evidence="2" id="KW-1003">Cell membrane</keyword>
<dbReference type="EMBL" id="CP003600">
    <property type="protein sequence ID" value="AFY93868.1"/>
    <property type="molecule type" value="Genomic_DNA"/>
</dbReference>
<evidence type="ECO:0000313" key="7">
    <source>
        <dbReference type="EMBL" id="AFY93868.1"/>
    </source>
</evidence>
<evidence type="ECO:0000256" key="3">
    <source>
        <dbReference type="ARBA" id="ARBA00022692"/>
    </source>
</evidence>
<feature type="transmembrane region" description="Helical" evidence="6">
    <location>
        <begin position="157"/>
        <end position="177"/>
    </location>
</feature>
<evidence type="ECO:0000256" key="4">
    <source>
        <dbReference type="ARBA" id="ARBA00022989"/>
    </source>
</evidence>
<evidence type="ECO:0000313" key="8">
    <source>
        <dbReference type="Proteomes" id="UP000010366"/>
    </source>
</evidence>
<keyword evidence="5 6" id="KW-0472">Membrane</keyword>
<proteinExistence type="predicted"/>
<keyword evidence="8" id="KW-1185">Reference proteome</keyword>
<dbReference type="OrthoDB" id="5240734at2"/>
<dbReference type="PANTHER" id="PTHR30250">
    <property type="entry name" value="PST FAMILY PREDICTED COLANIC ACID TRANSPORTER"/>
    <property type="match status" value="1"/>
</dbReference>
<dbReference type="InterPro" id="IPR002797">
    <property type="entry name" value="Polysacc_synth"/>
</dbReference>
<dbReference type="Proteomes" id="UP000010366">
    <property type="component" value="Chromosome"/>
</dbReference>
<feature type="transmembrane region" description="Helical" evidence="6">
    <location>
        <begin position="311"/>
        <end position="335"/>
    </location>
</feature>
<evidence type="ECO:0000256" key="2">
    <source>
        <dbReference type="ARBA" id="ARBA00022475"/>
    </source>
</evidence>
<dbReference type="Pfam" id="PF01943">
    <property type="entry name" value="Polysacc_synt"/>
    <property type="match status" value="1"/>
</dbReference>
<dbReference type="GO" id="GO:0005886">
    <property type="term" value="C:plasma membrane"/>
    <property type="evidence" value="ECO:0007669"/>
    <property type="project" value="UniProtKB-SubCell"/>
</dbReference>
<dbReference type="InterPro" id="IPR050833">
    <property type="entry name" value="Poly_Biosynth_Transport"/>
</dbReference>
<feature type="transmembrane region" description="Helical" evidence="6">
    <location>
        <begin position="397"/>
        <end position="421"/>
    </location>
</feature>
<dbReference type="KEGG" id="cmp:Cha6605_2832"/>
<organism evidence="7 8">
    <name type="scientific">Chamaesiphon minutus (strain ATCC 27169 / PCC 6605)</name>
    <dbReference type="NCBI Taxonomy" id="1173020"/>
    <lineage>
        <taxon>Bacteria</taxon>
        <taxon>Bacillati</taxon>
        <taxon>Cyanobacteriota</taxon>
        <taxon>Cyanophyceae</taxon>
        <taxon>Gomontiellales</taxon>
        <taxon>Chamaesiphonaceae</taxon>
        <taxon>Chamaesiphon</taxon>
    </lineage>
</organism>
<dbReference type="eggNOG" id="COG2244">
    <property type="taxonomic scope" value="Bacteria"/>
</dbReference>
<feature type="transmembrane region" description="Helical" evidence="6">
    <location>
        <begin position="56"/>
        <end position="79"/>
    </location>
</feature>
<dbReference type="HOGENOM" id="CLU_022017_6_4_3"/>
<dbReference type="PANTHER" id="PTHR30250:SF11">
    <property type="entry name" value="O-ANTIGEN TRANSPORTER-RELATED"/>
    <property type="match status" value="1"/>
</dbReference>
<dbReference type="RefSeq" id="WP_015160013.1">
    <property type="nucleotide sequence ID" value="NC_019697.1"/>
</dbReference>
<keyword evidence="4 6" id="KW-1133">Transmembrane helix</keyword>
<dbReference type="STRING" id="1173020.Cha6605_2832"/>
<keyword evidence="3 6" id="KW-0812">Transmembrane</keyword>
<comment type="subcellular location">
    <subcellularLocation>
        <location evidence="1">Cell membrane</location>
        <topology evidence="1">Multi-pass membrane protein</topology>
    </subcellularLocation>
</comment>
<sequence length="435" mass="47185">MRQLQQIKNYINRIMQQPLVRGTVWLLIGRGMSLVLQAAYFVTIARTLGVAKYGEFVTITALMAIVSPFVGMGIEILLLKNVAKNRTLFAAYWGNSLVITAVTGVGFILLLMLLAPSLLAHSISLLAILLVAVSDLIFGSITNIAGRSFQAIDRLNISAQIGIFLMFTKVLAAIALLEYFPNPTGLEWVWLYSASSVLSALFAVIQVQRYLGSPTLELSRLKSELGEGLSFSISNSATTIYSDIDKTMLGKLSTLAATGIYAAAYRLIDVAFIPVISICGAAYADFFRKGKDGIGAALAFAKPLVAISGSYSLLAGLGMLLLSPLVPIVLGAEYIPVVEALRWLSPIPLFRAMQHLGGDILSGSGFQTWRSGVETSIAGLNIALNLWLIPLYSWHGAAWASLVSDGLLMILFWLSVAFFYWKQKSQPFEGRSDKL</sequence>
<evidence type="ECO:0000256" key="6">
    <source>
        <dbReference type="SAM" id="Phobius"/>
    </source>
</evidence>
<accession>K9UGV0</accession>
<evidence type="ECO:0000256" key="5">
    <source>
        <dbReference type="ARBA" id="ARBA00023136"/>
    </source>
</evidence>
<feature type="transmembrane region" description="Helical" evidence="6">
    <location>
        <begin position="91"/>
        <end position="115"/>
    </location>
</feature>
<name>K9UGV0_CHAP6</name>